<dbReference type="Proteomes" id="UP000253529">
    <property type="component" value="Unassembled WGS sequence"/>
</dbReference>
<proteinExistence type="predicted"/>
<evidence type="ECO:0000313" key="1">
    <source>
        <dbReference type="EMBL" id="RBP05226.1"/>
    </source>
</evidence>
<evidence type="ECO:0000313" key="2">
    <source>
        <dbReference type="Proteomes" id="UP000253529"/>
    </source>
</evidence>
<reference evidence="1 2" key="1">
    <citation type="submission" date="2018-06" db="EMBL/GenBank/DDBJ databases">
        <title>Genomic Encyclopedia of Type Strains, Phase IV (KMG-IV): sequencing the most valuable type-strain genomes for metagenomic binning, comparative biology and taxonomic classification.</title>
        <authorList>
            <person name="Goeker M."/>
        </authorList>
    </citation>
    <scope>NUCLEOTIDE SEQUENCE [LARGE SCALE GENOMIC DNA]</scope>
    <source>
        <strain evidence="1 2">DSM 24875</strain>
    </source>
</reference>
<gene>
    <name evidence="1" type="ORF">DFR50_13516</name>
</gene>
<comment type="caution">
    <text evidence="1">The sequence shown here is derived from an EMBL/GenBank/DDBJ whole genome shotgun (WGS) entry which is preliminary data.</text>
</comment>
<keyword evidence="2" id="KW-1185">Reference proteome</keyword>
<dbReference type="EMBL" id="QNRK01000035">
    <property type="protein sequence ID" value="RBP05226.1"/>
    <property type="molecule type" value="Genomic_DNA"/>
</dbReference>
<protein>
    <submittedName>
        <fullName evidence="1">Uncharacterized protein</fullName>
    </submittedName>
</protein>
<name>A0A366ETI3_9HYPH</name>
<dbReference type="RefSeq" id="WP_170153377.1">
    <property type="nucleotide sequence ID" value="NZ_QNRK01000035.1"/>
</dbReference>
<sequence length="121" mass="12766">MAAATPRDTLDASLTRIGDDLIGLREIVDKMDHAQDALLVNGTSLQGQVETLSNLIAHMIEVLTPERPEEQGPSLADLLSRLITQQAALAGLMRQTLEIVTRLDPTVSAADGAPANGAGRS</sequence>
<organism evidence="1 2">
    <name type="scientific">Roseiarcus fermentans</name>
    <dbReference type="NCBI Taxonomy" id="1473586"/>
    <lineage>
        <taxon>Bacteria</taxon>
        <taxon>Pseudomonadati</taxon>
        <taxon>Pseudomonadota</taxon>
        <taxon>Alphaproteobacteria</taxon>
        <taxon>Hyphomicrobiales</taxon>
        <taxon>Roseiarcaceae</taxon>
        <taxon>Roseiarcus</taxon>
    </lineage>
</organism>
<accession>A0A366ETI3</accession>
<dbReference type="AlphaFoldDB" id="A0A366ETI3"/>